<sequence>MSPAPPESTAFIDLVSDSTRRSILRALADAHAEAPTDPWLAYSDLRDAVSVRDKGNFNYHLDRLDDLIVSGERGYRLSRVGMAVVSTLASDRFDTGWTWGPVDAPGACYRCGDPLELRYDDGMLHVTCGDGSHAIPLSVWPSLLAGAGDDGHDANADDWGSDEVVERVALLVNRYGEELRHGICADCHGRVDPAVEPHPEEDCYHLAGRCERCGFAHGTYVGASLIRHPAVVAFTREHGVEVRTCPWWTFDWCAPGSETVVETDPLHLRIDIRLGSEELSLVVDDEGSVVSTVRS</sequence>
<dbReference type="RefSeq" id="WP_159663129.1">
    <property type="nucleotide sequence ID" value="NZ_WUUS01000001.1"/>
</dbReference>
<dbReference type="InterPro" id="IPR055775">
    <property type="entry name" value="DUF7351"/>
</dbReference>
<dbReference type="Pfam" id="PF24042">
    <property type="entry name" value="DUF7351"/>
    <property type="match status" value="1"/>
</dbReference>
<protein>
    <submittedName>
        <fullName evidence="3">Uncharacterized protein</fullName>
    </submittedName>
</protein>
<dbReference type="AlphaFoldDB" id="A0A6B0SUK0"/>
<evidence type="ECO:0000313" key="3">
    <source>
        <dbReference type="EMBL" id="MXR40283.1"/>
    </source>
</evidence>
<accession>A0A6B0SUK0</accession>
<evidence type="ECO:0000313" key="4">
    <source>
        <dbReference type="Proteomes" id="UP000437065"/>
    </source>
</evidence>
<feature type="domain" description="DUF7351" evidence="2">
    <location>
        <begin position="106"/>
        <end position="289"/>
    </location>
</feature>
<reference evidence="3 4" key="1">
    <citation type="submission" date="2019-12" db="EMBL/GenBank/DDBJ databases">
        <title>Isolation and characterization of three novel carbon monoxide-oxidizing members of Halobacteria from salione crusts and soils.</title>
        <authorList>
            <person name="Myers M.R."/>
            <person name="King G.M."/>
        </authorList>
    </citation>
    <scope>NUCLEOTIDE SEQUENCE [LARGE SCALE GENOMIC DNA]</scope>
    <source>
        <strain evidence="3 4">WSA2</strain>
    </source>
</reference>
<keyword evidence="4" id="KW-1185">Reference proteome</keyword>
<name>A0A6B0SUK0_9EURY</name>
<comment type="caution">
    <text evidence="3">The sequence shown here is derived from an EMBL/GenBank/DDBJ whole genome shotgun (WGS) entry which is preliminary data.</text>
</comment>
<dbReference type="Pfam" id="PF24038">
    <property type="entry name" value="DUF7347"/>
    <property type="match status" value="1"/>
</dbReference>
<evidence type="ECO:0000259" key="2">
    <source>
        <dbReference type="Pfam" id="PF24042"/>
    </source>
</evidence>
<dbReference type="Proteomes" id="UP000437065">
    <property type="component" value="Unassembled WGS sequence"/>
</dbReference>
<evidence type="ECO:0000259" key="1">
    <source>
        <dbReference type="Pfam" id="PF24038"/>
    </source>
</evidence>
<organism evidence="3 4">
    <name type="scientific">Halobaculum saliterrae</name>
    <dbReference type="NCBI Taxonomy" id="2073113"/>
    <lineage>
        <taxon>Archaea</taxon>
        <taxon>Methanobacteriati</taxon>
        <taxon>Methanobacteriota</taxon>
        <taxon>Stenosarchaea group</taxon>
        <taxon>Halobacteria</taxon>
        <taxon>Halobacteriales</taxon>
        <taxon>Haloferacaceae</taxon>
        <taxon>Halobaculum</taxon>
    </lineage>
</organism>
<gene>
    <name evidence="3" type="ORF">GRX01_02775</name>
</gene>
<feature type="domain" description="DUF7347" evidence="1">
    <location>
        <begin position="13"/>
        <end position="87"/>
    </location>
</feature>
<dbReference type="EMBL" id="WUUS01000001">
    <property type="protein sequence ID" value="MXR40283.1"/>
    <property type="molecule type" value="Genomic_DNA"/>
</dbReference>
<proteinExistence type="predicted"/>
<dbReference type="InterPro" id="IPR055771">
    <property type="entry name" value="DUF7347"/>
</dbReference>
<dbReference type="OrthoDB" id="8482at2157"/>